<dbReference type="PROSITE" id="PS50088">
    <property type="entry name" value="ANK_REPEAT"/>
    <property type="match status" value="5"/>
</dbReference>
<evidence type="ECO:0000256" key="3">
    <source>
        <dbReference type="PROSITE-ProRule" id="PRU00023"/>
    </source>
</evidence>
<dbReference type="InterPro" id="IPR036770">
    <property type="entry name" value="Ankyrin_rpt-contain_sf"/>
</dbReference>
<gene>
    <name evidence="6" type="primary">LOC106169478</name>
</gene>
<dbReference type="Pfam" id="PF07525">
    <property type="entry name" value="SOCS_box"/>
    <property type="match status" value="1"/>
</dbReference>
<feature type="repeat" description="ANK" evidence="3">
    <location>
        <begin position="325"/>
        <end position="357"/>
    </location>
</feature>
<dbReference type="OMA" id="LACMYKR"/>
<keyword evidence="2 3" id="KW-0040">ANK repeat</keyword>
<feature type="domain" description="SOCS box" evidence="4">
    <location>
        <begin position="411"/>
        <end position="461"/>
    </location>
</feature>
<dbReference type="InterPro" id="IPR002110">
    <property type="entry name" value="Ankyrin_rpt"/>
</dbReference>
<proteinExistence type="predicted"/>
<reference evidence="6" key="1">
    <citation type="submission" date="2025-08" db="UniProtKB">
        <authorList>
            <consortium name="RefSeq"/>
        </authorList>
    </citation>
    <scope>IDENTIFICATION</scope>
    <source>
        <tissue evidence="6">Gonads</tissue>
    </source>
</reference>
<organism evidence="5 6">
    <name type="scientific">Lingula anatina</name>
    <name type="common">Brachiopod</name>
    <name type="synonym">Lingula unguis</name>
    <dbReference type="NCBI Taxonomy" id="7574"/>
    <lineage>
        <taxon>Eukaryota</taxon>
        <taxon>Metazoa</taxon>
        <taxon>Spiralia</taxon>
        <taxon>Lophotrochozoa</taxon>
        <taxon>Brachiopoda</taxon>
        <taxon>Linguliformea</taxon>
        <taxon>Lingulata</taxon>
        <taxon>Lingulida</taxon>
        <taxon>Linguloidea</taxon>
        <taxon>Lingulidae</taxon>
        <taxon>Lingula</taxon>
    </lineage>
</organism>
<dbReference type="InterPro" id="IPR036036">
    <property type="entry name" value="SOCS_box-like_dom_sf"/>
</dbReference>
<feature type="repeat" description="ANK" evidence="3">
    <location>
        <begin position="292"/>
        <end position="324"/>
    </location>
</feature>
<dbReference type="RefSeq" id="XP_013404395.1">
    <property type="nucleotide sequence ID" value="XM_013548941.1"/>
</dbReference>
<evidence type="ECO:0000313" key="6">
    <source>
        <dbReference type="RefSeq" id="XP_013404395.1"/>
    </source>
</evidence>
<evidence type="ECO:0000259" key="4">
    <source>
        <dbReference type="PROSITE" id="PS50225"/>
    </source>
</evidence>
<feature type="repeat" description="ANK" evidence="3">
    <location>
        <begin position="259"/>
        <end position="291"/>
    </location>
</feature>
<feature type="repeat" description="ANK" evidence="3">
    <location>
        <begin position="126"/>
        <end position="158"/>
    </location>
</feature>
<dbReference type="PROSITE" id="PS50225">
    <property type="entry name" value="SOCS"/>
    <property type="match status" value="1"/>
</dbReference>
<evidence type="ECO:0000256" key="1">
    <source>
        <dbReference type="ARBA" id="ARBA00022737"/>
    </source>
</evidence>
<dbReference type="Pfam" id="PF12796">
    <property type="entry name" value="Ank_2"/>
    <property type="match status" value="1"/>
</dbReference>
<dbReference type="PROSITE" id="PS50297">
    <property type="entry name" value="ANK_REP_REGION"/>
    <property type="match status" value="4"/>
</dbReference>
<evidence type="ECO:0000256" key="2">
    <source>
        <dbReference type="ARBA" id="ARBA00023043"/>
    </source>
</evidence>
<dbReference type="Pfam" id="PF13606">
    <property type="entry name" value="Ank_3"/>
    <property type="match status" value="1"/>
</dbReference>
<accession>A0A1S3J1U5</accession>
<dbReference type="SMART" id="SM00248">
    <property type="entry name" value="ANK"/>
    <property type="match status" value="6"/>
</dbReference>
<keyword evidence="1" id="KW-0677">Repeat</keyword>
<dbReference type="Gene3D" id="1.25.40.20">
    <property type="entry name" value="Ankyrin repeat-containing domain"/>
    <property type="match status" value="3"/>
</dbReference>
<dbReference type="InterPro" id="IPR001496">
    <property type="entry name" value="SOCS_box"/>
</dbReference>
<dbReference type="Proteomes" id="UP000085678">
    <property type="component" value="Unplaced"/>
</dbReference>
<dbReference type="PANTHER" id="PTHR24171">
    <property type="entry name" value="ANKYRIN REPEAT DOMAIN-CONTAINING PROTEIN 39-RELATED"/>
    <property type="match status" value="1"/>
</dbReference>
<name>A0A1S3J1U5_LINAN</name>
<dbReference type="AlphaFoldDB" id="A0A1S3J1U5"/>
<sequence>MFLIRHTNNGNQQVGPQFPPYLPATRLQRQENNSSFGSQISSWWRSLLSRRRARVTGTVFYSYEPFMANYQRSRGKHLPMRVKVYDAIIRNDLGLLRELLQDEDYDPNKLTSFLPDDTEDSLLPVMQTLPLHVACIYRRPDAMKMLLEHGAKVDTVDWAGRTPLEIVIIYWPRVPCDEEVDPKSSDDQFQTYLREQHMLSINCLRLLVQYGADVQAKVSRPILNRHGQSFLHCTAQNTLPLAAEWLIRYGADIEARDAEGRTPLITAAKLPCLKVAELLMSLGADPSAQDNHGHAPLHYLVYRGRDHLIRLALELGADPNATNDDQLTPLHVAAEIGNSQAVRVLLLYGANPDIRDKKGRTAIFCILDDVVNATDGARLGISLLLKETLYMKVVDKNGNLAKLLNNRRLVHLRDSLIQYTREPPTLLKICRMKIRWSIGLRNISATNVAMLPLPTAFKRYIFSPWCAYCRRCECYRPNHPKTKARELHLRIPAP</sequence>
<keyword evidence="5" id="KW-1185">Reference proteome</keyword>
<dbReference type="OrthoDB" id="194358at2759"/>
<dbReference type="GeneID" id="106169478"/>
<feature type="repeat" description="ANK" evidence="3">
    <location>
        <begin position="226"/>
        <end position="258"/>
    </location>
</feature>
<dbReference type="Pfam" id="PF13637">
    <property type="entry name" value="Ank_4"/>
    <property type="match status" value="1"/>
</dbReference>
<dbReference type="GO" id="GO:0035556">
    <property type="term" value="P:intracellular signal transduction"/>
    <property type="evidence" value="ECO:0007669"/>
    <property type="project" value="InterPro"/>
</dbReference>
<dbReference type="STRING" id="7574.A0A1S3J1U5"/>
<protein>
    <submittedName>
        <fullName evidence="6">Ankyrin repeat domain-containing protein 61-like</fullName>
    </submittedName>
</protein>
<evidence type="ECO:0000313" key="5">
    <source>
        <dbReference type="Proteomes" id="UP000085678"/>
    </source>
</evidence>
<dbReference type="InParanoid" id="A0A1S3J1U5"/>
<dbReference type="SUPFAM" id="SSF48403">
    <property type="entry name" value="Ankyrin repeat"/>
    <property type="match status" value="1"/>
</dbReference>
<dbReference type="KEGG" id="lak:106169478"/>
<dbReference type="SUPFAM" id="SSF158235">
    <property type="entry name" value="SOCS box-like"/>
    <property type="match status" value="1"/>
</dbReference>